<dbReference type="RefSeq" id="WP_189152146.1">
    <property type="nucleotide sequence ID" value="NZ_BAABER010000055.1"/>
</dbReference>
<dbReference type="Pfam" id="PF13560">
    <property type="entry name" value="HTH_31"/>
    <property type="match status" value="1"/>
</dbReference>
<reference evidence="1" key="2">
    <citation type="submission" date="2020-09" db="EMBL/GenBank/DDBJ databases">
        <authorList>
            <person name="Sun Q."/>
            <person name="Zhou Y."/>
        </authorList>
    </citation>
    <scope>NUCLEOTIDE SEQUENCE</scope>
    <source>
        <strain evidence="1">CGMCC 4.7272</strain>
    </source>
</reference>
<organism evidence="1 2">
    <name type="scientific">Streptomyces lacrimifluminis</name>
    <dbReference type="NCBI Taxonomy" id="1500077"/>
    <lineage>
        <taxon>Bacteria</taxon>
        <taxon>Bacillati</taxon>
        <taxon>Actinomycetota</taxon>
        <taxon>Actinomycetes</taxon>
        <taxon>Kitasatosporales</taxon>
        <taxon>Streptomycetaceae</taxon>
        <taxon>Streptomyces</taxon>
    </lineage>
</organism>
<gene>
    <name evidence="1" type="ORF">GCM10012282_78220</name>
</gene>
<dbReference type="SUPFAM" id="SSF81901">
    <property type="entry name" value="HCP-like"/>
    <property type="match status" value="1"/>
</dbReference>
<dbReference type="InterPro" id="IPR011990">
    <property type="entry name" value="TPR-like_helical_dom_sf"/>
</dbReference>
<sequence length="949" mass="103936">MSQPSSMPGMDPSTVVTPRQLRSCLRALRERRGLSYAELDDRAGKMAPLQGRKRRLPASTLSDLLADKDIAPSKDVVLTFLAACSVSRDDLPQWLAAWERASTAELAMPEGAVRVSDARPRLLGVHASIQVDDSVADDQPDYVARDVDAALGAALDEAAKHGGFILLLGGSSVGKTRTLCEAVKAKLPQWWLLHPRDTDALCRHAENPTPRTVVWVDELQRYLNGYNGLPAGAARTLIAAGTVLVGTLWPDEYTRRIAAREPGTIDPHDNDRQLLRLAHVIDIPPAFSPDEQQRARLQARKDARLRLALTTPDAGITQILAAGPELVRWWENAPHPYGKAVITAALDARRVGAQPPLTKELLAAAAPSYLTLRQRATASADWLDQALSYATTPVHGAAATLTPIPGAIGQVAGYDVADYLHQHAGLVRRTTRLPDEVWQALVDHHDARDVLRLADSAERRGRAPYAEAFYRRALDAGHRDASSRLAELLRDRGSVDEAITVLRRAVDDTGRNSDAIPLFHLLAMQNRIDELTSWADAGNVYAADRLAELLMQEGKTDELIERAMAGDRQAAFHLAEHFTREERFDAAASVLQPCAEAGDEEAEGQLADLLALSGQSEQAATIWIKRAKAGDRTAVRSLARLGRNKEALSLWRARDTDNTGEDWVLVDLLLDDACLDEVARIADAGGLRASYELARYLADHGHIEQLTLRADAGDDNADQKLAQFLAEHQRIDEVRQRADAGSWHAIAALGSALTKKGELEEAYAIWCKLAEAGEKPAANGLAEQLATPWARHGHVDQALAMLRPQADAELDGPDERAGSHLAYLLAEHDRLEELAERAETGSRSATSSLIKTLADQGRIKDAINWLTRHPAYAAESADSLAHVLTRRGEIDQAISVLRRFHADDMLTMSHLVELLEQHDRREELTEEVAAGTHGAVQALHDRSARLRRR</sequence>
<evidence type="ECO:0008006" key="3">
    <source>
        <dbReference type="Google" id="ProtNLM"/>
    </source>
</evidence>
<dbReference type="CDD" id="cd00093">
    <property type="entry name" value="HTH_XRE"/>
    <property type="match status" value="1"/>
</dbReference>
<comment type="caution">
    <text evidence="1">The sequence shown here is derived from an EMBL/GenBank/DDBJ whole genome shotgun (WGS) entry which is preliminary data.</text>
</comment>
<accession>A0A917UN55</accession>
<dbReference type="EMBL" id="BMMU01000055">
    <property type="protein sequence ID" value="GGJ69653.1"/>
    <property type="molecule type" value="Genomic_DNA"/>
</dbReference>
<reference evidence="1" key="1">
    <citation type="journal article" date="2014" name="Int. J. Syst. Evol. Microbiol.">
        <title>Complete genome sequence of Corynebacterium casei LMG S-19264T (=DSM 44701T), isolated from a smear-ripened cheese.</title>
        <authorList>
            <consortium name="US DOE Joint Genome Institute (JGI-PGF)"/>
            <person name="Walter F."/>
            <person name="Albersmeier A."/>
            <person name="Kalinowski J."/>
            <person name="Ruckert C."/>
        </authorList>
    </citation>
    <scope>NUCLEOTIDE SEQUENCE</scope>
    <source>
        <strain evidence="1">CGMCC 4.7272</strain>
    </source>
</reference>
<dbReference type="Proteomes" id="UP000625682">
    <property type="component" value="Unassembled WGS sequence"/>
</dbReference>
<evidence type="ECO:0000313" key="1">
    <source>
        <dbReference type="EMBL" id="GGJ69653.1"/>
    </source>
</evidence>
<proteinExistence type="predicted"/>
<protein>
    <recommendedName>
        <fullName evidence="3">Tetratricopeptide repeat protein</fullName>
    </recommendedName>
</protein>
<dbReference type="AlphaFoldDB" id="A0A917UN55"/>
<name>A0A917UN55_9ACTN</name>
<keyword evidence="2" id="KW-1185">Reference proteome</keyword>
<evidence type="ECO:0000313" key="2">
    <source>
        <dbReference type="Proteomes" id="UP000625682"/>
    </source>
</evidence>
<dbReference type="InterPro" id="IPR001387">
    <property type="entry name" value="Cro/C1-type_HTH"/>
</dbReference>
<dbReference type="Gene3D" id="1.25.40.10">
    <property type="entry name" value="Tetratricopeptide repeat domain"/>
    <property type="match status" value="3"/>
</dbReference>